<evidence type="ECO:0000256" key="5">
    <source>
        <dbReference type="ARBA" id="ARBA00022692"/>
    </source>
</evidence>
<comment type="subcellular location">
    <subcellularLocation>
        <location evidence="1">Membrane</location>
    </subcellularLocation>
</comment>
<protein>
    <recommendedName>
        <fullName evidence="20">Alternative oxidase</fullName>
    </recommendedName>
</protein>
<evidence type="ECO:0000256" key="7">
    <source>
        <dbReference type="ARBA" id="ARBA00022982"/>
    </source>
</evidence>
<evidence type="ECO:0000256" key="8">
    <source>
        <dbReference type="ARBA" id="ARBA00022989"/>
    </source>
</evidence>
<dbReference type="AlphaFoldDB" id="A0A5A8DMT5"/>
<feature type="binding site" evidence="12">
    <location>
        <position position="164"/>
    </location>
    <ligand>
        <name>Fe cation</name>
        <dbReference type="ChEBI" id="CHEBI:24875"/>
        <label>1</label>
    </ligand>
</feature>
<comment type="cofactor">
    <cofactor evidence="12">
        <name>Fe cation</name>
        <dbReference type="ChEBI" id="CHEBI:24875"/>
    </cofactor>
    <text evidence="12">Binds 2 iron ions per subunit.</text>
</comment>
<keyword evidence="11" id="KW-0472">Membrane</keyword>
<dbReference type="GO" id="GO:0009916">
    <property type="term" value="F:alternative oxidase activity"/>
    <property type="evidence" value="ECO:0007669"/>
    <property type="project" value="InterPro"/>
</dbReference>
<feature type="binding site" evidence="12">
    <location>
        <position position="270"/>
    </location>
    <ligand>
        <name>Fe cation</name>
        <dbReference type="ChEBI" id="CHEBI:24875"/>
        <label>2</label>
    </ligand>
</feature>
<comment type="caution">
    <text evidence="15">The sequence shown here is derived from an EMBL/GenBank/DDBJ whole genome shotgun (WGS) entry which is preliminary data.</text>
</comment>
<feature type="region of interest" description="Disordered" evidence="13">
    <location>
        <begin position="20"/>
        <end position="42"/>
    </location>
</feature>
<dbReference type="EMBL" id="VLTM01000060">
    <property type="protein sequence ID" value="KAA0158938.1"/>
    <property type="molecule type" value="Genomic_DNA"/>
</dbReference>
<evidence type="ECO:0000256" key="9">
    <source>
        <dbReference type="ARBA" id="ARBA00023002"/>
    </source>
</evidence>
<dbReference type="GO" id="GO:0016020">
    <property type="term" value="C:membrane"/>
    <property type="evidence" value="ECO:0007669"/>
    <property type="project" value="UniProtKB-SubCell"/>
</dbReference>
<evidence type="ECO:0000256" key="4">
    <source>
        <dbReference type="ARBA" id="ARBA00022660"/>
    </source>
</evidence>
<evidence type="ECO:0000256" key="12">
    <source>
        <dbReference type="PIRSR" id="PIRSR005229-1"/>
    </source>
</evidence>
<feature type="binding site" evidence="12">
    <location>
        <position position="122"/>
    </location>
    <ligand>
        <name>Fe cation</name>
        <dbReference type="ChEBI" id="CHEBI:24875"/>
        <label>1</label>
    </ligand>
</feature>
<feature type="binding site" evidence="12">
    <location>
        <position position="161"/>
    </location>
    <ligand>
        <name>Fe cation</name>
        <dbReference type="ChEBI" id="CHEBI:24875"/>
        <label>2</label>
    </ligand>
</feature>
<dbReference type="PANTHER" id="PTHR31803">
    <property type="entry name" value="ALTERNATIVE OXIDASE"/>
    <property type="match status" value="1"/>
</dbReference>
<evidence type="ECO:0000313" key="14">
    <source>
        <dbReference type="EMBL" id="KAA0158938.1"/>
    </source>
</evidence>
<dbReference type="CDD" id="cd01053">
    <property type="entry name" value="AOX"/>
    <property type="match status" value="1"/>
</dbReference>
<gene>
    <name evidence="16" type="ORF">FNF27_01159</name>
    <name evidence="15" type="ORF">FNF28_03570</name>
    <name evidence="14" type="ORF">FNF31_05108</name>
</gene>
<feature type="binding site" evidence="12">
    <location>
        <position position="213"/>
    </location>
    <ligand>
        <name>Fe cation</name>
        <dbReference type="ChEBI" id="CHEBI:24875"/>
        <label>2</label>
    </ligand>
</feature>
<dbReference type="EMBL" id="VLTO01000004">
    <property type="protein sequence ID" value="KAA0177381.1"/>
    <property type="molecule type" value="Genomic_DNA"/>
</dbReference>
<keyword evidence="3" id="KW-0813">Transport</keyword>
<feature type="binding site" evidence="12">
    <location>
        <position position="161"/>
    </location>
    <ligand>
        <name>Fe cation</name>
        <dbReference type="ChEBI" id="CHEBI:24875"/>
        <label>1</label>
    </ligand>
</feature>
<dbReference type="InterPro" id="IPR038659">
    <property type="entry name" value="AOX_sf"/>
</dbReference>
<dbReference type="InterPro" id="IPR002680">
    <property type="entry name" value="AOX"/>
</dbReference>
<dbReference type="Proteomes" id="UP000325113">
    <property type="component" value="Unassembled WGS sequence"/>
</dbReference>
<evidence type="ECO:0000256" key="1">
    <source>
        <dbReference type="ARBA" id="ARBA00004370"/>
    </source>
</evidence>
<evidence type="ECO:0000256" key="6">
    <source>
        <dbReference type="ARBA" id="ARBA00022723"/>
    </source>
</evidence>
<keyword evidence="7" id="KW-0249">Electron transport</keyword>
<dbReference type="PANTHER" id="PTHR31803:SF3">
    <property type="entry name" value="ALTERNATIVE OXIDASE"/>
    <property type="match status" value="1"/>
</dbReference>
<reference evidence="17 18" key="1">
    <citation type="submission" date="2019-07" db="EMBL/GenBank/DDBJ databases">
        <title>Genomes of Cafeteria roenbergensis.</title>
        <authorList>
            <person name="Fischer M.G."/>
            <person name="Hackl T."/>
            <person name="Roman M."/>
        </authorList>
    </citation>
    <scope>NUCLEOTIDE SEQUENCE [LARGE SCALE GENOMIC DNA]</scope>
    <source>
        <strain evidence="14 19">Cflag</strain>
        <strain evidence="16 17">E4-10P</strain>
        <strain evidence="15 18">RCC970-E3</strain>
    </source>
</reference>
<dbReference type="Proteomes" id="UP000324907">
    <property type="component" value="Unassembled WGS sequence"/>
</dbReference>
<accession>A0A5A8DMT5</accession>
<dbReference type="Gene3D" id="1.20.1260.140">
    <property type="entry name" value="Alternative oxidase"/>
    <property type="match status" value="1"/>
</dbReference>
<dbReference type="Pfam" id="PF01786">
    <property type="entry name" value="AOX"/>
    <property type="match status" value="1"/>
</dbReference>
<dbReference type="GO" id="GO:0046872">
    <property type="term" value="F:metal ion binding"/>
    <property type="evidence" value="ECO:0007669"/>
    <property type="project" value="UniProtKB-KW"/>
</dbReference>
<evidence type="ECO:0000313" key="18">
    <source>
        <dbReference type="Proteomes" id="UP000324907"/>
    </source>
</evidence>
<keyword evidence="10 12" id="KW-0408">Iron</keyword>
<keyword evidence="5" id="KW-0812">Transmembrane</keyword>
<proteinExistence type="inferred from homology"/>
<sequence>MALRRAAVAPAATSARAALSVTAATHAPESSPHPSTHRGSTFDVSSLHWSVEGAKQSEFQPHPVFDPKAIEDLTIEERPPKDMVERMAKGTVTLARSGFDLVSGYGKDMNRDKWLTRFIFLETVAGVPGMVGAMTRHLRSLAAMRRDRGWIPALLAEAENERMHLMTFINERPDNGLVFRAMVMGAQAVAWNLYFLGYLISPRFCHSFVGYLETEAVSTYTKAIASLDAGEIPEWTDKPAPAIAIKYWGLPKDATFRDMLLQVRADEAVHCRVNQKLSETDQTAQNPFIH</sequence>
<feature type="binding site" evidence="12">
    <location>
        <position position="267"/>
    </location>
    <ligand>
        <name>Fe cation</name>
        <dbReference type="ChEBI" id="CHEBI:24875"/>
        <label>1</label>
    </ligand>
</feature>
<evidence type="ECO:0000313" key="17">
    <source>
        <dbReference type="Proteomes" id="UP000322899"/>
    </source>
</evidence>
<evidence type="ECO:0000313" key="19">
    <source>
        <dbReference type="Proteomes" id="UP000325113"/>
    </source>
</evidence>
<dbReference type="EMBL" id="VLTL01000049">
    <property type="protein sequence ID" value="KAA0165171.1"/>
    <property type="molecule type" value="Genomic_DNA"/>
</dbReference>
<comment type="similarity">
    <text evidence="2">Belongs to the alternative oxidase family.</text>
</comment>
<evidence type="ECO:0000313" key="15">
    <source>
        <dbReference type="EMBL" id="KAA0165171.1"/>
    </source>
</evidence>
<dbReference type="Proteomes" id="UP000322899">
    <property type="component" value="Unassembled WGS sequence"/>
</dbReference>
<evidence type="ECO:0000256" key="10">
    <source>
        <dbReference type="ARBA" id="ARBA00023004"/>
    </source>
</evidence>
<evidence type="ECO:0000256" key="13">
    <source>
        <dbReference type="SAM" id="MobiDB-lite"/>
    </source>
</evidence>
<organism evidence="15 18">
    <name type="scientific">Cafeteria roenbergensis</name>
    <name type="common">Marine flagellate</name>
    <dbReference type="NCBI Taxonomy" id="33653"/>
    <lineage>
        <taxon>Eukaryota</taxon>
        <taxon>Sar</taxon>
        <taxon>Stramenopiles</taxon>
        <taxon>Bigyra</taxon>
        <taxon>Opalozoa</taxon>
        <taxon>Bicosoecida</taxon>
        <taxon>Cafeteriaceae</taxon>
        <taxon>Cafeteria</taxon>
    </lineage>
</organism>
<dbReference type="PIRSF" id="PIRSF005229">
    <property type="entry name" value="AOX"/>
    <property type="match status" value="1"/>
</dbReference>
<dbReference type="GO" id="GO:0010230">
    <property type="term" value="P:alternative respiration"/>
    <property type="evidence" value="ECO:0007669"/>
    <property type="project" value="TreeGrafter"/>
</dbReference>
<evidence type="ECO:0000313" key="16">
    <source>
        <dbReference type="EMBL" id="KAA0177381.1"/>
    </source>
</evidence>
<name>A0A5A8DMT5_CAFRO</name>
<keyword evidence="6 12" id="KW-0479">Metal-binding</keyword>
<keyword evidence="9" id="KW-0560">Oxidoreductase</keyword>
<evidence type="ECO:0000256" key="11">
    <source>
        <dbReference type="ARBA" id="ARBA00023136"/>
    </source>
</evidence>
<feature type="compositionally biased region" description="Polar residues" evidence="13">
    <location>
        <begin position="32"/>
        <end position="42"/>
    </location>
</feature>
<keyword evidence="8" id="KW-1133">Transmembrane helix</keyword>
<evidence type="ECO:0000256" key="2">
    <source>
        <dbReference type="ARBA" id="ARBA00008388"/>
    </source>
</evidence>
<keyword evidence="4" id="KW-0679">Respiratory chain</keyword>
<feature type="binding site" evidence="12">
    <location>
        <position position="267"/>
    </location>
    <ligand>
        <name>Fe cation</name>
        <dbReference type="ChEBI" id="CHEBI:24875"/>
        <label>2</label>
    </ligand>
</feature>
<evidence type="ECO:0008006" key="20">
    <source>
        <dbReference type="Google" id="ProtNLM"/>
    </source>
</evidence>
<dbReference type="OrthoDB" id="16906at2759"/>
<dbReference type="GO" id="GO:0005739">
    <property type="term" value="C:mitochondrion"/>
    <property type="evidence" value="ECO:0007669"/>
    <property type="project" value="TreeGrafter"/>
</dbReference>
<evidence type="ECO:0000256" key="3">
    <source>
        <dbReference type="ARBA" id="ARBA00022448"/>
    </source>
</evidence>